<dbReference type="GO" id="GO:0003677">
    <property type="term" value="F:DNA binding"/>
    <property type="evidence" value="ECO:0007669"/>
    <property type="project" value="UniProtKB-KW"/>
</dbReference>
<dbReference type="GO" id="GO:0016787">
    <property type="term" value="F:hydrolase activity"/>
    <property type="evidence" value="ECO:0007669"/>
    <property type="project" value="UniProtKB-KW"/>
</dbReference>
<evidence type="ECO:0000256" key="9">
    <source>
        <dbReference type="ARBA" id="ARBA00044969"/>
    </source>
</evidence>
<dbReference type="PANTHER" id="PTHR30153:SF2">
    <property type="entry name" value="REPLICATIVE DNA HELICASE"/>
    <property type="match status" value="1"/>
</dbReference>
<dbReference type="Gene3D" id="3.40.50.300">
    <property type="entry name" value="P-loop containing nucleotide triphosphate hydrolases"/>
    <property type="match status" value="1"/>
</dbReference>
<feature type="domain" description="SF4 helicase" evidence="11">
    <location>
        <begin position="163"/>
        <end position="426"/>
    </location>
</feature>
<keyword evidence="3" id="KW-0547">Nucleotide-binding</keyword>
<dbReference type="GO" id="GO:0005524">
    <property type="term" value="F:ATP binding"/>
    <property type="evidence" value="ECO:0007669"/>
    <property type="project" value="UniProtKB-KW"/>
</dbReference>
<keyword evidence="5 12" id="KW-0347">Helicase</keyword>
<dbReference type="Pfam" id="PF00772">
    <property type="entry name" value="DnaB"/>
    <property type="match status" value="1"/>
</dbReference>
<comment type="caution">
    <text evidence="12">The sequence shown here is derived from an EMBL/GenBank/DDBJ whole genome shotgun (WGS) entry which is preliminary data.</text>
</comment>
<sequence length="457" mass="52225">MADLIETQMNVIGSLFIDIDYSIKKVYTRLKPEHFTHTKLKKVYATVQELYTLGKPIDVQSVANHARTKDITELELSEILRKCVLSTPTTVNIEYHANELIDNYKSRLLRNIVSDASVADERNVNEVIGETINKLSELAADRKTTSKTLKEIYEENKHKYFNENYDPEYLNLGFDDIDRMLSGIEDTDLVCIAARPSIGKSAFVTQIAYSKAKQGRKTMFYNLEMNDKQVIDRILCSETKIPFDRIRHAKKFMSDEELRFRDAESKFLNCENLIIDDCGTKTVREIRNECKYIDNLGLIIIDYLQLLKPDKGRNGNKVQEIGDISRGLKAMAMELKVPVIALSQMSRSIEGRPDKEPVLADLRESGDIEQDCNSVIFLYEAFDGGNNLIKDLRNVKVAKSRQGETGKTKIGFMGKLMTFYSLDKTNIQKSIEAVEKSSESRDGFMVLDSNTRLPWEE</sequence>
<evidence type="ECO:0000256" key="2">
    <source>
        <dbReference type="ARBA" id="ARBA00022705"/>
    </source>
</evidence>
<evidence type="ECO:0000256" key="4">
    <source>
        <dbReference type="ARBA" id="ARBA00022801"/>
    </source>
</evidence>
<dbReference type="GO" id="GO:0043139">
    <property type="term" value="F:5'-3' DNA helicase activity"/>
    <property type="evidence" value="ECO:0007669"/>
    <property type="project" value="UniProtKB-EC"/>
</dbReference>
<evidence type="ECO:0000313" key="12">
    <source>
        <dbReference type="EMBL" id="PXV88411.1"/>
    </source>
</evidence>
<dbReference type="SUPFAM" id="SSF48024">
    <property type="entry name" value="N-terminal domain of DnaB helicase"/>
    <property type="match status" value="1"/>
</dbReference>
<dbReference type="InterPro" id="IPR027417">
    <property type="entry name" value="P-loop_NTPase"/>
</dbReference>
<evidence type="ECO:0000256" key="10">
    <source>
        <dbReference type="ARBA" id="ARBA00048954"/>
    </source>
</evidence>
<evidence type="ECO:0000256" key="3">
    <source>
        <dbReference type="ARBA" id="ARBA00022741"/>
    </source>
</evidence>
<evidence type="ECO:0000256" key="7">
    <source>
        <dbReference type="ARBA" id="ARBA00023125"/>
    </source>
</evidence>
<dbReference type="PROSITE" id="PS51199">
    <property type="entry name" value="SF4_HELICASE"/>
    <property type="match status" value="1"/>
</dbReference>
<keyword evidence="2" id="KW-0235">DNA replication</keyword>
<dbReference type="RefSeq" id="WP_110291406.1">
    <property type="nucleotide sequence ID" value="NZ_QICS01000008.1"/>
</dbReference>
<keyword evidence="7" id="KW-0238">DNA-binding</keyword>
<evidence type="ECO:0000256" key="1">
    <source>
        <dbReference type="ARBA" id="ARBA00008428"/>
    </source>
</evidence>
<comment type="similarity">
    <text evidence="1">Belongs to the helicase family. DnaB subfamily.</text>
</comment>
<dbReference type="AlphaFoldDB" id="A0A318EJZ9"/>
<dbReference type="GO" id="GO:0006260">
    <property type="term" value="P:DNA replication"/>
    <property type="evidence" value="ECO:0007669"/>
    <property type="project" value="UniProtKB-KW"/>
</dbReference>
<dbReference type="PANTHER" id="PTHR30153">
    <property type="entry name" value="REPLICATIVE DNA HELICASE DNAB"/>
    <property type="match status" value="1"/>
</dbReference>
<accession>A0A318EJZ9</accession>
<dbReference type="Gene3D" id="1.10.860.10">
    <property type="entry name" value="DNAb Helicase, Chain A"/>
    <property type="match status" value="1"/>
</dbReference>
<name>A0A318EJZ9_9FIRM</name>
<keyword evidence="6" id="KW-0067">ATP-binding</keyword>
<gene>
    <name evidence="12" type="ORF">C8E03_108138</name>
</gene>
<reference evidence="12 13" key="1">
    <citation type="submission" date="2018-05" db="EMBL/GenBank/DDBJ databases">
        <title>Genomic Encyclopedia of Type Strains, Phase IV (KMG-IV): sequencing the most valuable type-strain genomes for metagenomic binning, comparative biology and taxonomic classification.</title>
        <authorList>
            <person name="Goeker M."/>
        </authorList>
    </citation>
    <scope>NUCLEOTIDE SEQUENCE [LARGE SCALE GENOMIC DNA]</scope>
    <source>
        <strain evidence="12 13">DSM 28816</strain>
    </source>
</reference>
<dbReference type="SUPFAM" id="SSF52540">
    <property type="entry name" value="P-loop containing nucleoside triphosphate hydrolases"/>
    <property type="match status" value="1"/>
</dbReference>
<dbReference type="EC" id="5.6.2.3" evidence="9"/>
<dbReference type="InterPro" id="IPR007694">
    <property type="entry name" value="DNA_helicase_DnaB-like_C"/>
</dbReference>
<dbReference type="Pfam" id="PF03796">
    <property type="entry name" value="DnaB_C"/>
    <property type="match status" value="1"/>
</dbReference>
<dbReference type="InterPro" id="IPR007693">
    <property type="entry name" value="DNA_helicase_DnaB-like_N"/>
</dbReference>
<dbReference type="Proteomes" id="UP000247523">
    <property type="component" value="Unassembled WGS sequence"/>
</dbReference>
<evidence type="ECO:0000313" key="13">
    <source>
        <dbReference type="Proteomes" id="UP000247523"/>
    </source>
</evidence>
<dbReference type="GO" id="GO:0005829">
    <property type="term" value="C:cytosol"/>
    <property type="evidence" value="ECO:0007669"/>
    <property type="project" value="TreeGrafter"/>
</dbReference>
<keyword evidence="8" id="KW-0413">Isomerase</keyword>
<dbReference type="InterPro" id="IPR036185">
    <property type="entry name" value="DNA_heli_DnaB-like_N_sf"/>
</dbReference>
<evidence type="ECO:0000259" key="11">
    <source>
        <dbReference type="PROSITE" id="PS51199"/>
    </source>
</evidence>
<dbReference type="InterPro" id="IPR016136">
    <property type="entry name" value="DNA_helicase_N/primase_C"/>
</dbReference>
<protein>
    <recommendedName>
        <fullName evidence="9">DNA 5'-3' helicase</fullName>
        <ecNumber evidence="9">5.6.2.3</ecNumber>
    </recommendedName>
</protein>
<organism evidence="12 13">
    <name type="scientific">Lachnotalea glycerini</name>
    <dbReference type="NCBI Taxonomy" id="1763509"/>
    <lineage>
        <taxon>Bacteria</taxon>
        <taxon>Bacillati</taxon>
        <taxon>Bacillota</taxon>
        <taxon>Clostridia</taxon>
        <taxon>Lachnospirales</taxon>
        <taxon>Lachnospiraceae</taxon>
        <taxon>Lachnotalea</taxon>
    </lineage>
</organism>
<evidence type="ECO:0000256" key="6">
    <source>
        <dbReference type="ARBA" id="ARBA00022840"/>
    </source>
</evidence>
<keyword evidence="4" id="KW-0378">Hydrolase</keyword>
<proteinExistence type="inferred from homology"/>
<evidence type="ECO:0000256" key="8">
    <source>
        <dbReference type="ARBA" id="ARBA00023235"/>
    </source>
</evidence>
<evidence type="ECO:0000256" key="5">
    <source>
        <dbReference type="ARBA" id="ARBA00022806"/>
    </source>
</evidence>
<comment type="catalytic activity">
    <reaction evidence="10">
        <text>ATP + H2O = ADP + phosphate + H(+)</text>
        <dbReference type="Rhea" id="RHEA:13065"/>
        <dbReference type="ChEBI" id="CHEBI:15377"/>
        <dbReference type="ChEBI" id="CHEBI:15378"/>
        <dbReference type="ChEBI" id="CHEBI:30616"/>
        <dbReference type="ChEBI" id="CHEBI:43474"/>
        <dbReference type="ChEBI" id="CHEBI:456216"/>
        <dbReference type="EC" id="5.6.2.3"/>
    </reaction>
</comment>
<dbReference type="EMBL" id="QICS01000008">
    <property type="protein sequence ID" value="PXV88411.1"/>
    <property type="molecule type" value="Genomic_DNA"/>
</dbReference>